<dbReference type="Proteomes" id="UP001202867">
    <property type="component" value="Unassembled WGS sequence"/>
</dbReference>
<evidence type="ECO:0000313" key="1">
    <source>
        <dbReference type="EMBL" id="MCK0210066.1"/>
    </source>
</evidence>
<proteinExistence type="predicted"/>
<protein>
    <submittedName>
        <fullName evidence="1">Uncharacterized protein</fullName>
    </submittedName>
</protein>
<reference evidence="2" key="1">
    <citation type="submission" date="2023-07" db="EMBL/GenBank/DDBJ databases">
        <title>Ancylobacter moscoviensis sp. nov., facultatively methylotrophic bacteria from activated sludge and the reclassification of Starkeya novella (Starkey 1934) Kelly et al. 2000 as Ancylobacter novellus comb. nov., Starkeya koreensis Im et al. 2006 as Ancylobacter koreensis comb.nov., Angulomicrobium tetraedrale Vasil'eva et al. 1986 as Ancylobacter tetraedralis comb. nov., Angulomicrobium amanitiforme Fritz et al. 2004 as Ancylobacter amanitiformis comb. nov. and Methylorhabdus multivorans Doronina et al. 1996 as Ancylobacter multivorans comb. nov. and emended description of the genus Ancylobacter.</title>
        <authorList>
            <person name="Doronina N."/>
            <person name="Chemodurova A."/>
            <person name="Grouzdev D."/>
            <person name="Koziaeva V."/>
            <person name="Shi W."/>
            <person name="Wu L."/>
            <person name="Kaparullina E."/>
        </authorList>
    </citation>
    <scope>NUCLEOTIDE SEQUENCE [LARGE SCALE GENOMIC DNA]</scope>
    <source>
        <strain evidence="2">Jip08</strain>
    </source>
</reference>
<dbReference type="EMBL" id="JALKCG010000011">
    <property type="protein sequence ID" value="MCK0210066.1"/>
    <property type="molecule type" value="Genomic_DNA"/>
</dbReference>
<evidence type="ECO:0000313" key="2">
    <source>
        <dbReference type="Proteomes" id="UP001202867"/>
    </source>
</evidence>
<comment type="caution">
    <text evidence="1">The sequence shown here is derived from an EMBL/GenBank/DDBJ whole genome shotgun (WGS) entry which is preliminary data.</text>
</comment>
<keyword evidence="2" id="KW-1185">Reference proteome</keyword>
<accession>A0ABT0DS04</accession>
<organism evidence="1 2">
    <name type="scientific">Ancylobacter koreensis</name>
    <dbReference type="NCBI Taxonomy" id="266121"/>
    <lineage>
        <taxon>Bacteria</taxon>
        <taxon>Pseudomonadati</taxon>
        <taxon>Pseudomonadota</taxon>
        <taxon>Alphaproteobacteria</taxon>
        <taxon>Hyphomicrobiales</taxon>
        <taxon>Xanthobacteraceae</taxon>
        <taxon>Ancylobacter</taxon>
    </lineage>
</organism>
<sequence>MKSDTLSLPYVTRSAGERQRLLDRRDELGAVIANAGSREEALRAVEELTAVTRQLFRISRQDIHAAFGAWAEALGGLLPLANGDPRVRKGLDRALAMFEADTLSVARFMRSHRVRTTRQLEALGRPVCGEPKSVKSRR</sequence>
<gene>
    <name evidence="1" type="ORF">MWN33_18700</name>
</gene>
<name>A0ABT0DS04_9HYPH</name>
<dbReference type="RefSeq" id="WP_247202574.1">
    <property type="nucleotide sequence ID" value="NZ_JALKCG010000011.1"/>
</dbReference>